<feature type="signal peptide" evidence="4">
    <location>
        <begin position="1"/>
        <end position="21"/>
    </location>
</feature>
<dbReference type="InterPro" id="IPR017585">
    <property type="entry name" value="SAF_FlgA"/>
</dbReference>
<dbReference type="CDD" id="cd11614">
    <property type="entry name" value="SAF_CpaB_FlgA_like"/>
    <property type="match status" value="1"/>
</dbReference>
<keyword evidence="3 4" id="KW-0574">Periplasm</keyword>
<keyword evidence="4" id="KW-1005">Bacterial flagellum biogenesis</keyword>
<keyword evidence="6" id="KW-0282">Flagellum</keyword>
<comment type="caution">
    <text evidence="6">The sequence shown here is derived from an EMBL/GenBank/DDBJ whole genome shotgun (WGS) entry which is preliminary data.</text>
</comment>
<accession>A0ABU0DKL3</accession>
<dbReference type="Proteomes" id="UP001238467">
    <property type="component" value="Unassembled WGS sequence"/>
</dbReference>
<evidence type="ECO:0000259" key="5">
    <source>
        <dbReference type="SMART" id="SM00858"/>
    </source>
</evidence>
<keyword evidence="6" id="KW-0966">Cell projection</keyword>
<dbReference type="PANTHER" id="PTHR36307:SF1">
    <property type="entry name" value="FLAGELLA BASAL BODY P-RING FORMATION PROTEIN FLGA"/>
    <property type="match status" value="1"/>
</dbReference>
<dbReference type="Pfam" id="PF13144">
    <property type="entry name" value="ChapFlgA"/>
    <property type="match status" value="1"/>
</dbReference>
<evidence type="ECO:0000256" key="4">
    <source>
        <dbReference type="RuleBase" id="RU362063"/>
    </source>
</evidence>
<dbReference type="RefSeq" id="WP_307062193.1">
    <property type="nucleotide sequence ID" value="NZ_JAUSUH010000008.1"/>
</dbReference>
<keyword evidence="2 4" id="KW-0732">Signal</keyword>
<proteinExistence type="inferred from homology"/>
<feature type="domain" description="SAF" evidence="5">
    <location>
        <begin position="63"/>
        <end position="126"/>
    </location>
</feature>
<dbReference type="NCBIfam" id="TIGR03170">
    <property type="entry name" value="flgA_cterm"/>
    <property type="match status" value="1"/>
</dbReference>
<protein>
    <recommendedName>
        <fullName evidence="4">Flagella basal body P-ring formation protein FlgA</fullName>
    </recommendedName>
</protein>
<dbReference type="SMART" id="SM00858">
    <property type="entry name" value="SAF"/>
    <property type="match status" value="1"/>
</dbReference>
<reference evidence="6 7" key="1">
    <citation type="submission" date="2023-07" db="EMBL/GenBank/DDBJ databases">
        <title>Genomic Encyclopedia of Type Strains, Phase IV (KMG-IV): sequencing the most valuable type-strain genomes for metagenomic binning, comparative biology and taxonomic classification.</title>
        <authorList>
            <person name="Goeker M."/>
        </authorList>
    </citation>
    <scope>NUCLEOTIDE SEQUENCE [LARGE SCALE GENOMIC DNA]</scope>
    <source>
        <strain evidence="6 7">DSM 1277</strain>
    </source>
</reference>
<evidence type="ECO:0000313" key="6">
    <source>
        <dbReference type="EMBL" id="MDQ0348944.1"/>
    </source>
</evidence>
<evidence type="ECO:0000256" key="3">
    <source>
        <dbReference type="ARBA" id="ARBA00022764"/>
    </source>
</evidence>
<dbReference type="InterPro" id="IPR039246">
    <property type="entry name" value="Flagellar_FlgA"/>
</dbReference>
<evidence type="ECO:0000256" key="2">
    <source>
        <dbReference type="ARBA" id="ARBA00022729"/>
    </source>
</evidence>
<feature type="chain" id="PRO_5045009901" description="Flagella basal body P-ring formation protein FlgA" evidence="4">
    <location>
        <begin position="22"/>
        <end position="190"/>
    </location>
</feature>
<organism evidence="6 7">
    <name type="scientific">Ancylobacter vacuolatus</name>
    <dbReference type="NCBI Taxonomy" id="223389"/>
    <lineage>
        <taxon>Bacteria</taxon>
        <taxon>Pseudomonadati</taxon>
        <taxon>Pseudomonadota</taxon>
        <taxon>Alphaproteobacteria</taxon>
        <taxon>Hyphomicrobiales</taxon>
        <taxon>Xanthobacteraceae</taxon>
        <taxon>Ancylobacter</taxon>
    </lineage>
</organism>
<comment type="similarity">
    <text evidence="4">Belongs to the FlgA family.</text>
</comment>
<comment type="subcellular location">
    <subcellularLocation>
        <location evidence="1 4">Periplasm</location>
    </subcellularLocation>
</comment>
<evidence type="ECO:0000256" key="1">
    <source>
        <dbReference type="ARBA" id="ARBA00004418"/>
    </source>
</evidence>
<comment type="function">
    <text evidence="4">Involved in the assembly process of the P-ring formation. It may associate with FlgF on the rod constituting a structure essential for the P-ring assembly or may act as a modulator protein for the P-ring assembly.</text>
</comment>
<gene>
    <name evidence="6" type="ORF">J2S76_003378</name>
</gene>
<dbReference type="InterPro" id="IPR013974">
    <property type="entry name" value="SAF"/>
</dbReference>
<dbReference type="PANTHER" id="PTHR36307">
    <property type="entry name" value="FLAGELLA BASAL BODY P-RING FORMATION PROTEIN FLGA"/>
    <property type="match status" value="1"/>
</dbReference>
<keyword evidence="7" id="KW-1185">Reference proteome</keyword>
<dbReference type="EMBL" id="JAUSUH010000008">
    <property type="protein sequence ID" value="MDQ0348944.1"/>
    <property type="molecule type" value="Genomic_DNA"/>
</dbReference>
<keyword evidence="6" id="KW-0969">Cilium</keyword>
<sequence length="190" mass="18808">MLRLLSGAALALALSCAPLLAQAPAAARQRPIADTVSGVAAPAAPAPVPAAPPPVVVAAPAQISLPVAVTNIAPGETITASMLDERSFPAAVASQHPVAVNQGQLIGKVARRLLAAGNTIPVAAVAEAQLVTRGVATELRFEHEGLSIRALGVPLESGVLGAMVKLKNADSGKIVAGVVQADGSVKVSAP</sequence>
<evidence type="ECO:0000313" key="7">
    <source>
        <dbReference type="Proteomes" id="UP001238467"/>
    </source>
</evidence>
<dbReference type="PROSITE" id="PS51257">
    <property type="entry name" value="PROKAR_LIPOPROTEIN"/>
    <property type="match status" value="1"/>
</dbReference>
<name>A0ABU0DKL3_9HYPH</name>
<dbReference type="Gene3D" id="2.30.30.760">
    <property type="match status" value="1"/>
</dbReference>